<dbReference type="EMBL" id="LQQC01000010">
    <property type="protein sequence ID" value="KXZ58098.1"/>
    <property type="molecule type" value="Genomic_DNA"/>
</dbReference>
<dbReference type="InterPro" id="IPR036551">
    <property type="entry name" value="Flavin_trans-like"/>
</dbReference>
<comment type="function">
    <text evidence="3">Catalyzes two sequential steps in the biosynthesis of coenzyme A. In the first step cysteine is conjugated to 4'-phosphopantothenate to form 4-phosphopantothenoylcysteine. In the second step the latter compound is decarboxylated to form 4'-phosphopantotheine.</text>
</comment>
<name>A0A150H8C3_9MICO</name>
<reference evidence="7 8" key="1">
    <citation type="submission" date="2016-01" db="EMBL/GenBank/DDBJ databases">
        <title>Use of Whole Genome Sequencing to ascertain that Brevibacterium massiliense (Roux, Raoult 2009) is a later heterotypic synonym of Brevibacterium ravenspurgense (Mages 2008).</title>
        <authorList>
            <person name="Bernier A.-M."/>
            <person name="Burdz T."/>
            <person name="Huynh C."/>
            <person name="Pachecho A.L."/>
            <person name="Wiebe D."/>
            <person name="Bonner C."/>
            <person name="Bernard K."/>
        </authorList>
    </citation>
    <scope>NUCLEOTIDE SEQUENCE [LARGE SCALE GENOMIC DNA]</scope>
    <source>
        <strain evidence="7 8">CCUG56047</strain>
    </source>
</reference>
<evidence type="ECO:0000256" key="4">
    <source>
        <dbReference type="RuleBase" id="RU364078"/>
    </source>
</evidence>
<dbReference type="Gene3D" id="3.40.50.10300">
    <property type="entry name" value="CoaB-like"/>
    <property type="match status" value="1"/>
</dbReference>
<dbReference type="GO" id="GO:0010181">
    <property type="term" value="F:FMN binding"/>
    <property type="evidence" value="ECO:0007669"/>
    <property type="project" value="UniProtKB-UniRule"/>
</dbReference>
<dbReference type="PANTHER" id="PTHR14359:SF6">
    <property type="entry name" value="PHOSPHOPANTOTHENOYLCYSTEINE DECARBOXYLASE"/>
    <property type="match status" value="1"/>
</dbReference>
<feature type="binding site" evidence="3">
    <location>
        <position position="353"/>
    </location>
    <ligand>
        <name>CTP</name>
        <dbReference type="ChEBI" id="CHEBI:37563"/>
    </ligand>
</feature>
<keyword evidence="3" id="KW-0479">Metal-binding</keyword>
<dbReference type="PATRIC" id="fig|479117.4.peg.1131"/>
<dbReference type="GO" id="GO:0015941">
    <property type="term" value="P:pantothenate catabolic process"/>
    <property type="evidence" value="ECO:0007669"/>
    <property type="project" value="InterPro"/>
</dbReference>
<feature type="binding site" evidence="3">
    <location>
        <position position="331"/>
    </location>
    <ligand>
        <name>CTP</name>
        <dbReference type="ChEBI" id="CHEBI:37563"/>
    </ligand>
</feature>
<feature type="binding site" evidence="3">
    <location>
        <begin position="312"/>
        <end position="315"/>
    </location>
    <ligand>
        <name>CTP</name>
        <dbReference type="ChEBI" id="CHEBI:37563"/>
    </ligand>
</feature>
<comment type="similarity">
    <text evidence="3 4">In the C-terminal section; belongs to the PPC synthetase family.</text>
</comment>
<dbReference type="InterPro" id="IPR005252">
    <property type="entry name" value="CoaBC"/>
</dbReference>
<evidence type="ECO:0000256" key="3">
    <source>
        <dbReference type="HAMAP-Rule" id="MF_02225"/>
    </source>
</evidence>
<dbReference type="InterPro" id="IPR003382">
    <property type="entry name" value="Flavoprotein"/>
</dbReference>
<dbReference type="Pfam" id="PF02441">
    <property type="entry name" value="Flavoprotein"/>
    <property type="match status" value="1"/>
</dbReference>
<dbReference type="NCBIfam" id="TIGR00521">
    <property type="entry name" value="coaBC_dfp"/>
    <property type="match status" value="1"/>
</dbReference>
<comment type="catalytic activity">
    <reaction evidence="3 4">
        <text>N-[(R)-4-phosphopantothenoyl]-L-cysteine + H(+) = (R)-4'-phosphopantetheine + CO2</text>
        <dbReference type="Rhea" id="RHEA:16793"/>
        <dbReference type="ChEBI" id="CHEBI:15378"/>
        <dbReference type="ChEBI" id="CHEBI:16526"/>
        <dbReference type="ChEBI" id="CHEBI:59458"/>
        <dbReference type="ChEBI" id="CHEBI:61723"/>
        <dbReference type="EC" id="4.1.1.36"/>
    </reaction>
</comment>
<dbReference type="HAMAP" id="MF_02225">
    <property type="entry name" value="CoaBC"/>
    <property type="match status" value="1"/>
</dbReference>
<comment type="catalytic activity">
    <reaction evidence="3 4">
        <text>(R)-4'-phosphopantothenate + L-cysteine + CTP = N-[(R)-4-phosphopantothenoyl]-L-cysteine + CMP + diphosphate + H(+)</text>
        <dbReference type="Rhea" id="RHEA:19397"/>
        <dbReference type="ChEBI" id="CHEBI:10986"/>
        <dbReference type="ChEBI" id="CHEBI:15378"/>
        <dbReference type="ChEBI" id="CHEBI:33019"/>
        <dbReference type="ChEBI" id="CHEBI:35235"/>
        <dbReference type="ChEBI" id="CHEBI:37563"/>
        <dbReference type="ChEBI" id="CHEBI:59458"/>
        <dbReference type="ChEBI" id="CHEBI:60377"/>
        <dbReference type="EC" id="6.3.2.5"/>
    </reaction>
</comment>
<feature type="binding site" evidence="3">
    <location>
        <position position="295"/>
    </location>
    <ligand>
        <name>CTP</name>
        <dbReference type="ChEBI" id="CHEBI:37563"/>
    </ligand>
</feature>
<comment type="similarity">
    <text evidence="3 4">In the N-terminal section; belongs to the HFCD (homo-oligomeric flavin containing Cys decarboxylase) superfamily.</text>
</comment>
<dbReference type="InterPro" id="IPR007085">
    <property type="entry name" value="DNA/pantothenate-metab_flavo_C"/>
</dbReference>
<comment type="function">
    <text evidence="4">Catalyzes two steps in the biosynthesis of coenzyme A. In the first step cysteine is conjugated to 4'-phosphopantothenate to form 4-phosphopantothenoylcysteine, in the latter compound is decarboxylated to form 4'-phosphopantotheine.</text>
</comment>
<dbReference type="SUPFAM" id="SSF102645">
    <property type="entry name" value="CoaB-like"/>
    <property type="match status" value="1"/>
</dbReference>
<keyword evidence="3 4" id="KW-0285">Flavoprotein</keyword>
<comment type="pathway">
    <text evidence="3 4">Cofactor biosynthesis; coenzyme A biosynthesis; CoA from (R)-pantothenate: step 2/5.</text>
</comment>
<dbReference type="PANTHER" id="PTHR14359">
    <property type="entry name" value="HOMO-OLIGOMERIC FLAVIN CONTAINING CYS DECARBOXYLASE FAMILY"/>
    <property type="match status" value="1"/>
</dbReference>
<feature type="region of interest" description="Phosphopantothenoylcysteine decarboxylase" evidence="3">
    <location>
        <begin position="1"/>
        <end position="192"/>
    </location>
</feature>
<accession>A0A150H8C3</accession>
<comment type="pathway">
    <text evidence="3 4">Cofactor biosynthesis; coenzyme A biosynthesis; CoA from (R)-pantothenate: step 3/5.</text>
</comment>
<dbReference type="Proteomes" id="UP000243589">
    <property type="component" value="Unassembled WGS sequence"/>
</dbReference>
<feature type="binding site" evidence="3">
    <location>
        <position position="349"/>
    </location>
    <ligand>
        <name>CTP</name>
        <dbReference type="ChEBI" id="CHEBI:37563"/>
    </ligand>
</feature>
<comment type="cofactor">
    <cofactor evidence="3">
        <name>Mg(2+)</name>
        <dbReference type="ChEBI" id="CHEBI:18420"/>
    </cofactor>
</comment>
<dbReference type="GO" id="GO:0004632">
    <property type="term" value="F:phosphopantothenate--cysteine ligase activity"/>
    <property type="evidence" value="ECO:0007669"/>
    <property type="project" value="UniProtKB-UniRule"/>
</dbReference>
<gene>
    <name evidence="3 7" type="primary">coaBC</name>
    <name evidence="7" type="ORF">Bravens_01134</name>
</gene>
<dbReference type="GO" id="GO:0015937">
    <property type="term" value="P:coenzyme A biosynthetic process"/>
    <property type="evidence" value="ECO:0007669"/>
    <property type="project" value="UniProtKB-UniRule"/>
</dbReference>
<comment type="caution">
    <text evidence="7">The sequence shown here is derived from an EMBL/GenBank/DDBJ whole genome shotgun (WGS) entry which is preliminary data.</text>
</comment>
<feature type="region of interest" description="Phosphopantothenate--cysteine ligase" evidence="3">
    <location>
        <begin position="193"/>
        <end position="413"/>
    </location>
</feature>
<dbReference type="EC" id="4.1.1.36" evidence="3"/>
<keyword evidence="2 3" id="KW-0456">Lyase</keyword>
<feature type="domain" description="Flavoprotein" evidence="5">
    <location>
        <begin position="1"/>
        <end position="171"/>
    </location>
</feature>
<evidence type="ECO:0000256" key="1">
    <source>
        <dbReference type="ARBA" id="ARBA00022793"/>
    </source>
</evidence>
<keyword evidence="3 4" id="KW-0288">FMN</keyword>
<keyword evidence="1 3" id="KW-0210">Decarboxylase</keyword>
<proteinExistence type="inferred from homology"/>
<keyword evidence="8" id="KW-1185">Reference proteome</keyword>
<dbReference type="Pfam" id="PF04127">
    <property type="entry name" value="DFP"/>
    <property type="match status" value="1"/>
</dbReference>
<organism evidence="7 8">
    <name type="scientific">Brevibacterium ravenspurgense</name>
    <dbReference type="NCBI Taxonomy" id="479117"/>
    <lineage>
        <taxon>Bacteria</taxon>
        <taxon>Bacillati</taxon>
        <taxon>Actinomycetota</taxon>
        <taxon>Actinomycetes</taxon>
        <taxon>Micrococcales</taxon>
        <taxon>Brevibacteriaceae</taxon>
        <taxon>Brevibacterium</taxon>
    </lineage>
</organism>
<feature type="domain" description="DNA/pantothenate metabolism flavoprotein C-terminal" evidence="6">
    <location>
        <begin position="188"/>
        <end position="408"/>
    </location>
</feature>
<comment type="caution">
    <text evidence="3">Lacks conserved residue(s) required for the propagation of feature annotation.</text>
</comment>
<dbReference type="AlphaFoldDB" id="A0A150H8C3"/>
<dbReference type="Gene3D" id="3.40.50.1950">
    <property type="entry name" value="Flavin prenyltransferase-like"/>
    <property type="match status" value="1"/>
</dbReference>
<sequence length="413" mass="43168">MNIVLGVTGGIAAYKAAHVVRLLKEAGHSVRVVPTESALRFVGAPTWEALSGQPVQTDVFTRVEEVEHVLIGQQADLVLIAPATADSLARIRAGMADDLLTATVLTTTAPVVVAPAMHTEMWFNPATVDNVAVLRARGVHVLEPASGRLTGADSGPGRLPEPQDIVDFALSVLREASPRTDRSDSGLLAGRRVFISAGGTREPLDPVRFLGNRSSGKQGAALAAAAHRFGAEVVLAAANVDSAILETLPSGIDIREVETTAQLESVCREQAAEADIVIMAAAVSDYRPAQAAGHKMKKDGDAGLTIELVQNPDILAGLVADRREGQTIVGFAAETGSPETPADELARQKIVRKGCDILVFNDVSDGKTFGHDTTHVEVLALTGTGVVGLGVFTGEKADVSVSVMETIAKHAVE</sequence>
<protein>
    <recommendedName>
        <fullName evidence="3">Coenzyme A biosynthesis bifunctional protein CoaBC</fullName>
    </recommendedName>
    <alternativeName>
        <fullName evidence="3">DNA/pantothenate metabolism flavoprotein</fullName>
    </alternativeName>
    <alternativeName>
        <fullName evidence="3">Phosphopantothenoylcysteine synthetase/decarboxylase</fullName>
        <shortName evidence="3">PPCS-PPCDC</shortName>
    </alternativeName>
    <domain>
        <recommendedName>
            <fullName evidence="3">Phosphopantothenoylcysteine decarboxylase</fullName>
            <shortName evidence="3">PPC decarboxylase</shortName>
            <shortName evidence="3">PPC-DC</shortName>
            <ecNumber evidence="3">4.1.1.36</ecNumber>
        </recommendedName>
        <alternativeName>
            <fullName evidence="3">CoaC</fullName>
        </alternativeName>
    </domain>
    <domain>
        <recommendedName>
            <fullName evidence="3">Phosphopantothenate--cysteine ligase</fullName>
            <ecNumber evidence="3">6.3.2.5</ecNumber>
        </recommendedName>
        <alternativeName>
            <fullName evidence="3">CoaB</fullName>
        </alternativeName>
        <alternativeName>
            <fullName evidence="3">Phosphopantothenoylcysteine synthetase</fullName>
            <shortName evidence="3">PPC synthetase</shortName>
            <shortName evidence="3">PPC-S</shortName>
        </alternativeName>
    </domain>
</protein>
<dbReference type="EC" id="6.3.2.5" evidence="3"/>
<evidence type="ECO:0000313" key="7">
    <source>
        <dbReference type="EMBL" id="KXZ58098.1"/>
    </source>
</evidence>
<feature type="binding site" evidence="3">
    <location>
        <position position="285"/>
    </location>
    <ligand>
        <name>CTP</name>
        <dbReference type="ChEBI" id="CHEBI:37563"/>
    </ligand>
</feature>
<keyword evidence="3" id="KW-0460">Magnesium</keyword>
<evidence type="ECO:0000313" key="8">
    <source>
        <dbReference type="Proteomes" id="UP000243589"/>
    </source>
</evidence>
<dbReference type="UniPathway" id="UPA00241">
    <property type="reaction ID" value="UER00353"/>
</dbReference>
<dbReference type="InterPro" id="IPR035929">
    <property type="entry name" value="CoaB-like_sf"/>
</dbReference>
<comment type="cofactor">
    <cofactor evidence="3">
        <name>FMN</name>
        <dbReference type="ChEBI" id="CHEBI:58210"/>
    </cofactor>
    <text evidence="3">Binds 1 FMN per subunit.</text>
</comment>
<dbReference type="GO" id="GO:0071513">
    <property type="term" value="C:phosphopantothenoylcysteine decarboxylase complex"/>
    <property type="evidence" value="ECO:0007669"/>
    <property type="project" value="TreeGrafter"/>
</dbReference>
<keyword evidence="3" id="KW-0511">Multifunctional enzyme</keyword>
<dbReference type="GO" id="GO:0046872">
    <property type="term" value="F:metal ion binding"/>
    <property type="evidence" value="ECO:0007669"/>
    <property type="project" value="UniProtKB-KW"/>
</dbReference>
<dbReference type="GO" id="GO:0004633">
    <property type="term" value="F:phosphopantothenoylcysteine decarboxylase activity"/>
    <property type="evidence" value="ECO:0007669"/>
    <property type="project" value="UniProtKB-UniRule"/>
</dbReference>
<dbReference type="RefSeq" id="WP_062021155.1">
    <property type="nucleotide sequence ID" value="NZ_LQQC01000010.1"/>
</dbReference>
<evidence type="ECO:0000259" key="6">
    <source>
        <dbReference type="Pfam" id="PF04127"/>
    </source>
</evidence>
<dbReference type="SUPFAM" id="SSF52507">
    <property type="entry name" value="Homo-oligomeric flavin-containing Cys decarboxylases, HFCD"/>
    <property type="match status" value="1"/>
</dbReference>
<keyword evidence="3 4" id="KW-0436">Ligase</keyword>
<evidence type="ECO:0000259" key="5">
    <source>
        <dbReference type="Pfam" id="PF02441"/>
    </source>
</evidence>
<evidence type="ECO:0000256" key="2">
    <source>
        <dbReference type="ARBA" id="ARBA00023239"/>
    </source>
</evidence>